<sequence>MHATRPTHAQTQNNKYLKLLGTACISIASASRTTRADVNSTRTLNTKVHIGSITFASGCKKRHRV</sequence>
<gene>
    <name evidence="1" type="primary">jg12674</name>
    <name evidence="1" type="ORF">PAEG_LOCUS3133</name>
</gene>
<feature type="non-terminal residue" evidence="1">
    <location>
        <position position="65"/>
    </location>
</feature>
<comment type="caution">
    <text evidence="1">The sequence shown here is derived from an EMBL/GenBank/DDBJ whole genome shotgun (WGS) entry which is preliminary data.</text>
</comment>
<dbReference type="AlphaFoldDB" id="A0A8S4QI84"/>
<keyword evidence="2" id="KW-1185">Reference proteome</keyword>
<organism evidence="1 2">
    <name type="scientific">Pararge aegeria aegeria</name>
    <dbReference type="NCBI Taxonomy" id="348720"/>
    <lineage>
        <taxon>Eukaryota</taxon>
        <taxon>Metazoa</taxon>
        <taxon>Ecdysozoa</taxon>
        <taxon>Arthropoda</taxon>
        <taxon>Hexapoda</taxon>
        <taxon>Insecta</taxon>
        <taxon>Pterygota</taxon>
        <taxon>Neoptera</taxon>
        <taxon>Endopterygota</taxon>
        <taxon>Lepidoptera</taxon>
        <taxon>Glossata</taxon>
        <taxon>Ditrysia</taxon>
        <taxon>Papilionoidea</taxon>
        <taxon>Nymphalidae</taxon>
        <taxon>Satyrinae</taxon>
        <taxon>Satyrini</taxon>
        <taxon>Parargina</taxon>
        <taxon>Pararge</taxon>
    </lineage>
</organism>
<dbReference type="Proteomes" id="UP000838756">
    <property type="component" value="Unassembled WGS sequence"/>
</dbReference>
<name>A0A8S4QI84_9NEOP</name>
<protein>
    <submittedName>
        <fullName evidence="1">Jg12674 protein</fullName>
    </submittedName>
</protein>
<dbReference type="EMBL" id="CAKXAJ010009822">
    <property type="protein sequence ID" value="CAH2211303.1"/>
    <property type="molecule type" value="Genomic_DNA"/>
</dbReference>
<accession>A0A8S4QI84</accession>
<reference evidence="1" key="1">
    <citation type="submission" date="2022-03" db="EMBL/GenBank/DDBJ databases">
        <authorList>
            <person name="Lindestad O."/>
        </authorList>
    </citation>
    <scope>NUCLEOTIDE SEQUENCE</scope>
</reference>
<evidence type="ECO:0000313" key="1">
    <source>
        <dbReference type="EMBL" id="CAH2211303.1"/>
    </source>
</evidence>
<evidence type="ECO:0000313" key="2">
    <source>
        <dbReference type="Proteomes" id="UP000838756"/>
    </source>
</evidence>
<proteinExistence type="predicted"/>